<dbReference type="Proteomes" id="UP000612233">
    <property type="component" value="Unassembled WGS sequence"/>
</dbReference>
<accession>A0A927BE78</accession>
<protein>
    <submittedName>
        <fullName evidence="1">Uncharacterized protein</fullName>
    </submittedName>
</protein>
<proteinExistence type="predicted"/>
<organism evidence="1 2">
    <name type="scientific">Hymenobacter montanus</name>
    <dbReference type="NCBI Taxonomy" id="2771359"/>
    <lineage>
        <taxon>Bacteria</taxon>
        <taxon>Pseudomonadati</taxon>
        <taxon>Bacteroidota</taxon>
        <taxon>Cytophagia</taxon>
        <taxon>Cytophagales</taxon>
        <taxon>Hymenobacteraceae</taxon>
        <taxon>Hymenobacter</taxon>
    </lineage>
</organism>
<evidence type="ECO:0000313" key="1">
    <source>
        <dbReference type="EMBL" id="MBD2768422.1"/>
    </source>
</evidence>
<dbReference type="RefSeq" id="WP_191005229.1">
    <property type="nucleotide sequence ID" value="NZ_JACXAD010000010.1"/>
</dbReference>
<dbReference type="EMBL" id="JACXAD010000010">
    <property type="protein sequence ID" value="MBD2768422.1"/>
    <property type="molecule type" value="Genomic_DNA"/>
</dbReference>
<keyword evidence="2" id="KW-1185">Reference proteome</keyword>
<gene>
    <name evidence="1" type="ORF">IC235_11015</name>
</gene>
<dbReference type="AlphaFoldDB" id="A0A927BE78"/>
<name>A0A927BE78_9BACT</name>
<reference evidence="1" key="1">
    <citation type="submission" date="2020-09" db="EMBL/GenBank/DDBJ databases">
        <authorList>
            <person name="Kim M.K."/>
        </authorList>
    </citation>
    <scope>NUCLEOTIDE SEQUENCE</scope>
    <source>
        <strain evidence="1">BT664</strain>
    </source>
</reference>
<sequence>MLARRGLLLVRDGAALAQQLAHHPDKVFAYDGGERGIPRNADRDGQAEEYIAKKSTMRSKFTEADPVDLRQVRHYQVPFGQDFRSLGQPRLPLVLLAARRARMGGANDEAL</sequence>
<evidence type="ECO:0000313" key="2">
    <source>
        <dbReference type="Proteomes" id="UP000612233"/>
    </source>
</evidence>
<comment type="caution">
    <text evidence="1">The sequence shown here is derived from an EMBL/GenBank/DDBJ whole genome shotgun (WGS) entry which is preliminary data.</text>
</comment>